<dbReference type="Proteomes" id="UP000018890">
    <property type="component" value="Unassembled WGS sequence"/>
</dbReference>
<dbReference type="Gene3D" id="3.40.50.1110">
    <property type="entry name" value="SGNH hydrolase"/>
    <property type="match status" value="1"/>
</dbReference>
<proteinExistence type="predicted"/>
<dbReference type="EMBL" id="BAUT01000010">
    <property type="protein sequence ID" value="GAE25498.1"/>
    <property type="molecule type" value="Genomic_DNA"/>
</dbReference>
<dbReference type="STRING" id="1236970.JCM9140_1496"/>
<evidence type="ECO:0000313" key="3">
    <source>
        <dbReference type="Proteomes" id="UP000018890"/>
    </source>
</evidence>
<keyword evidence="2" id="KW-0378">Hydrolase</keyword>
<dbReference type="OrthoDB" id="26855at2"/>
<dbReference type="PANTHER" id="PTHR30383">
    <property type="entry name" value="THIOESTERASE 1/PROTEASE 1/LYSOPHOSPHOLIPASE L1"/>
    <property type="match status" value="1"/>
</dbReference>
<reference evidence="2" key="1">
    <citation type="journal article" date="2014" name="Genome Announc.">
        <title>Draft Genome Sequences of Three Alkaliphilic Bacillus Strains, Bacillus wakoensis JCM 9140T, Bacillus akibai JCM 9157T, and Bacillus hemicellulosilyticus JCM 9152T.</title>
        <authorList>
            <person name="Yuki M."/>
            <person name="Oshima K."/>
            <person name="Suda W."/>
            <person name="Oshida Y."/>
            <person name="Kitamura K."/>
            <person name="Iida T."/>
            <person name="Hattori M."/>
            <person name="Ohkuma M."/>
        </authorList>
    </citation>
    <scope>NUCLEOTIDE SEQUENCE [LARGE SCALE GENOMIC DNA]</scope>
    <source>
        <strain evidence="2">JCM 9140</strain>
    </source>
</reference>
<dbReference type="RefSeq" id="WP_034744001.1">
    <property type="nucleotide sequence ID" value="NZ_BAUT01000010.1"/>
</dbReference>
<name>W4Q1B9_9BACI</name>
<dbReference type="SUPFAM" id="SSF52266">
    <property type="entry name" value="SGNH hydrolase"/>
    <property type="match status" value="1"/>
</dbReference>
<protein>
    <submittedName>
        <fullName evidence="2">Lipase/Acylhydrolase with GDSL-like motif in BtlB locus</fullName>
    </submittedName>
</protein>
<dbReference type="PANTHER" id="PTHR30383:SF27">
    <property type="entry name" value="SPORE GERMINATION LIPASE LIPC"/>
    <property type="match status" value="1"/>
</dbReference>
<dbReference type="AlphaFoldDB" id="W4Q1B9"/>
<dbReference type="Pfam" id="PF13472">
    <property type="entry name" value="Lipase_GDSL_2"/>
    <property type="match status" value="1"/>
</dbReference>
<sequence length="205" mass="23156">MHFTYTALGDSLTVGVGALLSSGFVKRYAKMIETTYQIPVSLRIKAKPGMNSSQLLQTLSSSHIKKAIAQADLITITIGGNDLLQAYRNKNQPHALEQSVHLFVYNLSQILQKIALIKSFSPRPYKVQLIGLYNPIPFHPYSAYFVQKFNHVLRRFSSGPVSYVDVYDPFQSNGTKLLAGDFHPNNRGYQIIANRAFWDFMQPKK</sequence>
<feature type="domain" description="SGNH hydrolase-type esterase" evidence="1">
    <location>
        <begin position="7"/>
        <end position="191"/>
    </location>
</feature>
<dbReference type="InterPro" id="IPR013830">
    <property type="entry name" value="SGNH_hydro"/>
</dbReference>
<comment type="caution">
    <text evidence="2">The sequence shown here is derived from an EMBL/GenBank/DDBJ whole genome shotgun (WGS) entry which is preliminary data.</text>
</comment>
<evidence type="ECO:0000313" key="2">
    <source>
        <dbReference type="EMBL" id="GAE25498.1"/>
    </source>
</evidence>
<evidence type="ECO:0000259" key="1">
    <source>
        <dbReference type="Pfam" id="PF13472"/>
    </source>
</evidence>
<dbReference type="InterPro" id="IPR036514">
    <property type="entry name" value="SGNH_hydro_sf"/>
</dbReference>
<keyword evidence="3" id="KW-1185">Reference proteome</keyword>
<gene>
    <name evidence="2" type="ORF">JCM9140_1496</name>
</gene>
<organism evidence="2 3">
    <name type="scientific">Halalkalibacter wakoensis JCM 9140</name>
    <dbReference type="NCBI Taxonomy" id="1236970"/>
    <lineage>
        <taxon>Bacteria</taxon>
        <taxon>Bacillati</taxon>
        <taxon>Bacillota</taxon>
        <taxon>Bacilli</taxon>
        <taxon>Bacillales</taxon>
        <taxon>Bacillaceae</taxon>
        <taxon>Halalkalibacter</taxon>
    </lineage>
</organism>
<dbReference type="InterPro" id="IPR051532">
    <property type="entry name" value="Ester_Hydrolysis_Enzymes"/>
</dbReference>
<dbReference type="GO" id="GO:0004622">
    <property type="term" value="F:phosphatidylcholine lysophospholipase activity"/>
    <property type="evidence" value="ECO:0007669"/>
    <property type="project" value="TreeGrafter"/>
</dbReference>
<accession>W4Q1B9</accession>